<geneLocation type="plasmid" evidence="4">
    <name>prsp8c3a</name>
</geneLocation>
<dbReference type="EMBL" id="CP017242">
    <property type="protein sequence ID" value="APO76902.1"/>
    <property type="molecule type" value="Genomic_DNA"/>
</dbReference>
<keyword evidence="3" id="KW-0614">Plasmid</keyword>
<protein>
    <submittedName>
        <fullName evidence="3">Transcriptional regulator protein</fullName>
    </submittedName>
</protein>
<evidence type="ECO:0000313" key="4">
    <source>
        <dbReference type="Proteomes" id="UP000185109"/>
    </source>
</evidence>
<name>A0A1L5P9Z4_RHIET</name>
<accession>A0A1L5P9Z4</accession>
<dbReference type="RefSeq" id="WP_074063400.1">
    <property type="nucleotide sequence ID" value="NZ_CP017242.1"/>
</dbReference>
<gene>
    <name evidence="3" type="ORF">AM571_PA00010</name>
</gene>
<dbReference type="InterPro" id="IPR057727">
    <property type="entry name" value="WCX_dom"/>
</dbReference>
<dbReference type="Pfam" id="PF13280">
    <property type="entry name" value="WYL"/>
    <property type="match status" value="1"/>
</dbReference>
<feature type="domain" description="WYL" evidence="1">
    <location>
        <begin position="153"/>
        <end position="220"/>
    </location>
</feature>
<feature type="domain" description="WCX" evidence="2">
    <location>
        <begin position="252"/>
        <end position="319"/>
    </location>
</feature>
<dbReference type="PANTHER" id="PTHR34580">
    <property type="match status" value="1"/>
</dbReference>
<dbReference type="AlphaFoldDB" id="A0A1L5P9Z4"/>
<dbReference type="Proteomes" id="UP000185109">
    <property type="component" value="Plasmid pRsp8C3a"/>
</dbReference>
<evidence type="ECO:0000259" key="1">
    <source>
        <dbReference type="Pfam" id="PF13280"/>
    </source>
</evidence>
<dbReference type="InterPro" id="IPR051534">
    <property type="entry name" value="CBASS_pafABC_assoc_protein"/>
</dbReference>
<evidence type="ECO:0000313" key="3">
    <source>
        <dbReference type="EMBL" id="APO76902.1"/>
    </source>
</evidence>
<proteinExistence type="predicted"/>
<dbReference type="PROSITE" id="PS52050">
    <property type="entry name" value="WYL"/>
    <property type="match status" value="1"/>
</dbReference>
<evidence type="ECO:0000259" key="2">
    <source>
        <dbReference type="Pfam" id="PF25583"/>
    </source>
</evidence>
<dbReference type="Pfam" id="PF25583">
    <property type="entry name" value="WCX"/>
    <property type="match status" value="1"/>
</dbReference>
<reference evidence="3 4" key="1">
    <citation type="submission" date="2016-09" db="EMBL/GenBank/DDBJ databases">
        <title>The complete genome sequences of Rhizobium gallicum, symbiovars gallicum and phaseoli, symbionts associated to common bean (Phaseolus vulgaris).</title>
        <authorList>
            <person name="Bustos P."/>
            <person name="Santamaria R.I."/>
            <person name="Perez-Carrascal O.M."/>
            <person name="Juarez S."/>
            <person name="Lozano L."/>
            <person name="Martinez-Flores I."/>
            <person name="Martinez-Romero E."/>
            <person name="Cevallos M."/>
            <person name="Romero D."/>
            <person name="Davila G."/>
            <person name="Gonzalez V."/>
        </authorList>
    </citation>
    <scope>NUCLEOTIDE SEQUENCE [LARGE SCALE GENOMIC DNA]</scope>
    <source>
        <strain evidence="3 4">8C-3</strain>
        <plasmid evidence="4">Plasmid prsp8c3a</plasmid>
    </source>
</reference>
<sequence length="330" mass="36798">MSFAKAQELLKLAMMATRRGGVSLEEIIEEFGCVHRSAQRMTVALEAAFPQTQSDDGDDRKRRWRIPARAIAPLLTPSAEELAALSTAITELETAGMKPEAGTVRELERKIRALIPPEAGTRLAVDEEALLEALGHAARPGPRPAVSSEVDAAISEALKGPFLLRISYRKRKQDKPTERVIAPHGLLLGVRRYLVARDTAKKPGAPLQHYRVEEIYSAEVLDESFDLDPGFNIRRHAEKGFGSYESAAEHGDVVWRFSPDAAPHARRFVFHPTQTIEEEPDGSLLVRFKASGLLEMCWHLYSWGNSVEVLQPARLREMVNGHQRRFDALP</sequence>
<dbReference type="InterPro" id="IPR026881">
    <property type="entry name" value="WYL_dom"/>
</dbReference>
<organism evidence="3 4">
    <name type="scientific">Rhizobium etli 8C-3</name>
    <dbReference type="NCBI Taxonomy" id="538025"/>
    <lineage>
        <taxon>Bacteria</taxon>
        <taxon>Pseudomonadati</taxon>
        <taxon>Pseudomonadota</taxon>
        <taxon>Alphaproteobacteria</taxon>
        <taxon>Hyphomicrobiales</taxon>
        <taxon>Rhizobiaceae</taxon>
        <taxon>Rhizobium/Agrobacterium group</taxon>
        <taxon>Rhizobium</taxon>
    </lineage>
</organism>
<dbReference type="PANTHER" id="PTHR34580:SF1">
    <property type="entry name" value="PROTEIN PAFC"/>
    <property type="match status" value="1"/>
</dbReference>